<feature type="transmembrane region" description="Helical" evidence="7">
    <location>
        <begin position="165"/>
        <end position="184"/>
    </location>
</feature>
<accession>A0A109BAX7</accession>
<dbReference type="PANTHER" id="PTHR31585">
    <property type="entry name" value="FOLATE-BIOPTERIN TRANSPORTER 1, CHLOROPLASTIC"/>
    <property type="match status" value="1"/>
</dbReference>
<comment type="subcellular location">
    <subcellularLocation>
        <location evidence="1">Membrane</location>
        <topology evidence="1">Multi-pass membrane protein</topology>
    </subcellularLocation>
</comment>
<feature type="transmembrane region" description="Helical" evidence="7">
    <location>
        <begin position="21"/>
        <end position="47"/>
    </location>
</feature>
<dbReference type="PATRIC" id="fig|121290.4.peg.3602"/>
<feature type="transmembrane region" description="Helical" evidence="7">
    <location>
        <begin position="190"/>
        <end position="207"/>
    </location>
</feature>
<dbReference type="EMBL" id="LMTR01000081">
    <property type="protein sequence ID" value="KWT65406.1"/>
    <property type="molecule type" value="Genomic_DNA"/>
</dbReference>
<proteinExistence type="inferred from homology"/>
<evidence type="ECO:0000313" key="9">
    <source>
        <dbReference type="Proteomes" id="UP000059074"/>
    </source>
</evidence>
<feature type="transmembrane region" description="Helical" evidence="7">
    <location>
        <begin position="251"/>
        <end position="271"/>
    </location>
</feature>
<dbReference type="Gene3D" id="1.20.1250.20">
    <property type="entry name" value="MFS general substrate transporter like domains"/>
    <property type="match status" value="1"/>
</dbReference>
<dbReference type="GO" id="GO:0016020">
    <property type="term" value="C:membrane"/>
    <property type="evidence" value="ECO:0007669"/>
    <property type="project" value="UniProtKB-SubCell"/>
</dbReference>
<feature type="transmembrane region" description="Helical" evidence="7">
    <location>
        <begin position="353"/>
        <end position="373"/>
    </location>
</feature>
<dbReference type="PANTHER" id="PTHR31585:SF0">
    <property type="entry name" value="FOLATE-BIOPTERIN TRANSPORTER 1, CHLOROPLASTIC"/>
    <property type="match status" value="1"/>
</dbReference>
<organism evidence="8 9">
    <name type="scientific">Hyphomicrobium sulfonivorans</name>
    <dbReference type="NCBI Taxonomy" id="121290"/>
    <lineage>
        <taxon>Bacteria</taxon>
        <taxon>Pseudomonadati</taxon>
        <taxon>Pseudomonadota</taxon>
        <taxon>Alphaproteobacteria</taxon>
        <taxon>Hyphomicrobiales</taxon>
        <taxon>Hyphomicrobiaceae</taxon>
        <taxon>Hyphomicrobium</taxon>
    </lineage>
</organism>
<evidence type="ECO:0000256" key="6">
    <source>
        <dbReference type="ARBA" id="ARBA00023136"/>
    </source>
</evidence>
<evidence type="ECO:0000256" key="4">
    <source>
        <dbReference type="ARBA" id="ARBA00022692"/>
    </source>
</evidence>
<comment type="caution">
    <text evidence="8">The sequence shown here is derived from an EMBL/GenBank/DDBJ whole genome shotgun (WGS) entry which is preliminary data.</text>
</comment>
<evidence type="ECO:0000256" key="7">
    <source>
        <dbReference type="SAM" id="Phobius"/>
    </source>
</evidence>
<keyword evidence="9" id="KW-1185">Reference proteome</keyword>
<keyword evidence="4 7" id="KW-0812">Transmembrane</keyword>
<keyword evidence="6 7" id="KW-0472">Membrane</keyword>
<feature type="transmembrane region" description="Helical" evidence="7">
    <location>
        <begin position="219"/>
        <end position="239"/>
    </location>
</feature>
<dbReference type="InterPro" id="IPR039309">
    <property type="entry name" value="BT1"/>
</dbReference>
<evidence type="ECO:0000313" key="8">
    <source>
        <dbReference type="EMBL" id="KWT65406.1"/>
    </source>
</evidence>
<reference evidence="8 9" key="1">
    <citation type="submission" date="2015-10" db="EMBL/GenBank/DDBJ databases">
        <title>Transcriptomic analysis of a linuron degrading triple-species bacterial consortium.</title>
        <authorList>
            <person name="Albers P."/>
        </authorList>
    </citation>
    <scope>NUCLEOTIDE SEQUENCE [LARGE SCALE GENOMIC DNA]</scope>
    <source>
        <strain evidence="8 9">WDL6</strain>
    </source>
</reference>
<feature type="transmembrane region" description="Helical" evidence="7">
    <location>
        <begin position="53"/>
        <end position="72"/>
    </location>
</feature>
<keyword evidence="5 7" id="KW-1133">Transmembrane helix</keyword>
<evidence type="ECO:0000256" key="5">
    <source>
        <dbReference type="ARBA" id="ARBA00022989"/>
    </source>
</evidence>
<feature type="transmembrane region" description="Helical" evidence="7">
    <location>
        <begin position="108"/>
        <end position="128"/>
    </location>
</feature>
<feature type="transmembrane region" description="Helical" evidence="7">
    <location>
        <begin position="393"/>
        <end position="413"/>
    </location>
</feature>
<sequence>MKMVFGELVDAVPIFGSQRRIYVFIGAAFIAAGMLLLAGASGGWLTFASPENLYRLGAFVSVLGVVIQDVVADAMSTEVVDRENPDGTPRPKEDVDRELGMVQVLGRLALSFGMFCVAGLAGWIASIYSYESVFLAGLIIPAISVSGALLISLRPVERRPIDWRILGGGIVFGIFVLTLAGASVPFNQEIVFAVSMAVICSMLWRVVRQLDPETQRTIFFAALIIFIYRAMPLAGQGYTWFVIDVLGFDEAFQGTLAQIGAALALLGMWLFSDAITRRPVAQVLLWLTVITTLLSLPAFGLTLGLAEWTERMFGFGARTIAIIDAATTSPFAQLSMIPLLTLIAIYAPAGHRATWFALMASLMNLALVAGSLQTKYLNEIFVITRGQYDNLPYIVGISLVMGFVIPIAAIFSFGRRLK</sequence>
<name>A0A109BAX7_HYPSL</name>
<comment type="similarity">
    <text evidence="2">Belongs to the major facilitator superfamily. Folate-biopterin transporter (TC 2.A.71) family.</text>
</comment>
<gene>
    <name evidence="8" type="ORF">APY04_2868</name>
</gene>
<feature type="transmembrane region" description="Helical" evidence="7">
    <location>
        <begin position="283"/>
        <end position="306"/>
    </location>
</feature>
<keyword evidence="3" id="KW-0813">Transport</keyword>
<feature type="transmembrane region" description="Helical" evidence="7">
    <location>
        <begin position="134"/>
        <end position="153"/>
    </location>
</feature>
<feature type="transmembrane region" description="Helical" evidence="7">
    <location>
        <begin position="326"/>
        <end position="346"/>
    </location>
</feature>
<evidence type="ECO:0000256" key="3">
    <source>
        <dbReference type="ARBA" id="ARBA00022448"/>
    </source>
</evidence>
<dbReference type="AlphaFoldDB" id="A0A109BAX7"/>
<protein>
    <submittedName>
        <fullName evidence="8">Folate transporter 3</fullName>
    </submittedName>
</protein>
<dbReference type="InterPro" id="IPR036259">
    <property type="entry name" value="MFS_trans_sf"/>
</dbReference>
<dbReference type="Proteomes" id="UP000059074">
    <property type="component" value="Unassembled WGS sequence"/>
</dbReference>
<evidence type="ECO:0000256" key="2">
    <source>
        <dbReference type="ARBA" id="ARBA00007015"/>
    </source>
</evidence>
<evidence type="ECO:0000256" key="1">
    <source>
        <dbReference type="ARBA" id="ARBA00004141"/>
    </source>
</evidence>
<dbReference type="SUPFAM" id="SSF103473">
    <property type="entry name" value="MFS general substrate transporter"/>
    <property type="match status" value="1"/>
</dbReference>
<dbReference type="Pfam" id="PF03092">
    <property type="entry name" value="BT1"/>
    <property type="match status" value="1"/>
</dbReference>